<evidence type="ECO:0000256" key="4">
    <source>
        <dbReference type="ARBA" id="ARBA00023064"/>
    </source>
</evidence>
<dbReference type="InterPro" id="IPR006115">
    <property type="entry name" value="6PGDH_NADP-bd"/>
</dbReference>
<dbReference type="PANTHER" id="PTHR11811">
    <property type="entry name" value="6-PHOSPHOGLUCONATE DEHYDROGENASE"/>
    <property type="match status" value="1"/>
</dbReference>
<proteinExistence type="inferred from homology"/>
<evidence type="ECO:0000313" key="6">
    <source>
        <dbReference type="EMBL" id="WFF41482.1"/>
    </source>
</evidence>
<keyword evidence="4" id="KW-0311">Gluconate utilization</keyword>
<dbReference type="RefSeq" id="WP_282236106.1">
    <property type="nucleotide sequence ID" value="NZ_CP035631.1"/>
</dbReference>
<keyword evidence="3" id="KW-0560">Oxidoreductase</keyword>
<dbReference type="InterPro" id="IPR006114">
    <property type="entry name" value="6PGDH_C"/>
</dbReference>
<dbReference type="SUPFAM" id="SSF48179">
    <property type="entry name" value="6-phosphogluconate dehydrogenase C-terminal domain-like"/>
    <property type="match status" value="1"/>
</dbReference>
<name>A0ABY8FFP7_9GAMM</name>
<keyword evidence="7" id="KW-1185">Reference proteome</keyword>
<feature type="domain" description="6-phosphogluconate dehydrogenase C-terminal" evidence="5">
    <location>
        <begin position="169"/>
        <end position="297"/>
    </location>
</feature>
<dbReference type="Proteomes" id="UP001321526">
    <property type="component" value="Chromosome"/>
</dbReference>
<dbReference type="InterPro" id="IPR004849">
    <property type="entry name" value="6DGDH_YqeC"/>
</dbReference>
<dbReference type="SUPFAM" id="SSF51735">
    <property type="entry name" value="NAD(P)-binding Rossmann-fold domains"/>
    <property type="match status" value="1"/>
</dbReference>
<dbReference type="NCBIfam" id="TIGR00872">
    <property type="entry name" value="gnd_rel"/>
    <property type="match status" value="1"/>
</dbReference>
<accession>A0ABY8FFP7</accession>
<dbReference type="PRINTS" id="PR00076">
    <property type="entry name" value="6PGDHDRGNASE"/>
</dbReference>
<comment type="similarity">
    <text evidence="2">Belongs to the 6-phosphogluconate dehydrogenase family.</text>
</comment>
<evidence type="ECO:0000259" key="5">
    <source>
        <dbReference type="SMART" id="SM01350"/>
    </source>
</evidence>
<dbReference type="Pfam" id="PF03446">
    <property type="entry name" value="NAD_binding_2"/>
    <property type="match status" value="1"/>
</dbReference>
<dbReference type="Pfam" id="PF00393">
    <property type="entry name" value="6PGD"/>
    <property type="match status" value="1"/>
</dbReference>
<evidence type="ECO:0000256" key="3">
    <source>
        <dbReference type="ARBA" id="ARBA00023002"/>
    </source>
</evidence>
<evidence type="ECO:0000313" key="7">
    <source>
        <dbReference type="Proteomes" id="UP001321526"/>
    </source>
</evidence>
<reference evidence="6 7" key="1">
    <citation type="submission" date="2019-01" db="EMBL/GenBank/DDBJ databases">
        <title>Genome sequence of Salinicola endophyticus REST5.</title>
        <authorList>
            <person name="Nascimento F.X."/>
        </authorList>
    </citation>
    <scope>NUCLEOTIDE SEQUENCE [LARGE SCALE GENOMIC DNA]</scope>
    <source>
        <strain evidence="6 7">REST5</strain>
    </source>
</reference>
<dbReference type="PROSITE" id="PS00895">
    <property type="entry name" value="3_HYDROXYISOBUT_DH"/>
    <property type="match status" value="1"/>
</dbReference>
<comment type="pathway">
    <text evidence="1">Carbohydrate degradation; pentose phosphate pathway.</text>
</comment>
<evidence type="ECO:0000256" key="1">
    <source>
        <dbReference type="ARBA" id="ARBA00004959"/>
    </source>
</evidence>
<dbReference type="NCBIfam" id="NF007161">
    <property type="entry name" value="PRK09599.1"/>
    <property type="match status" value="1"/>
</dbReference>
<protein>
    <submittedName>
        <fullName evidence="6">Decarboxylating 6-phosphogluconate dehydrogenase</fullName>
    </submittedName>
</protein>
<dbReference type="EMBL" id="CP035631">
    <property type="protein sequence ID" value="WFF41482.1"/>
    <property type="molecule type" value="Genomic_DNA"/>
</dbReference>
<dbReference type="InterPro" id="IPR036291">
    <property type="entry name" value="NAD(P)-bd_dom_sf"/>
</dbReference>
<dbReference type="SMART" id="SM01350">
    <property type="entry name" value="6PGD"/>
    <property type="match status" value="1"/>
</dbReference>
<dbReference type="InterPro" id="IPR006183">
    <property type="entry name" value="Pgluconate_DH"/>
</dbReference>
<dbReference type="Gene3D" id="1.10.1040.10">
    <property type="entry name" value="N-(1-d-carboxylethyl)-l-norvaline Dehydrogenase, domain 2"/>
    <property type="match status" value="1"/>
</dbReference>
<organism evidence="6 7">
    <name type="scientific">Salinicola endophyticus</name>
    <dbReference type="NCBI Taxonomy" id="1949083"/>
    <lineage>
        <taxon>Bacteria</taxon>
        <taxon>Pseudomonadati</taxon>
        <taxon>Pseudomonadota</taxon>
        <taxon>Gammaproteobacteria</taxon>
        <taxon>Oceanospirillales</taxon>
        <taxon>Halomonadaceae</taxon>
        <taxon>Salinicola</taxon>
    </lineage>
</organism>
<dbReference type="Gene3D" id="3.40.50.720">
    <property type="entry name" value="NAD(P)-binding Rossmann-like Domain"/>
    <property type="match status" value="1"/>
</dbReference>
<dbReference type="InterPro" id="IPR008927">
    <property type="entry name" value="6-PGluconate_DH-like_C_sf"/>
</dbReference>
<sequence>MELAMVGLGRMGANMAERLVRGGHRVVGSDPSPEARAKAADKGIEPAESLAAAIEALPSPRIVWLMVPAGDLVDKLLAELETLLAADDVVIDGGNSRYQDSLRRAERAGERGLHFVDVGTSGGVWGLAEGYSMMIGGEDDVVDSLTPLFETLAPAADKGWGHVGPAGAGHFTKMVHNGIEYGLMQAYAEGFAIMSKKAEFGVDLHQVAEIWRYGSVVRSWLLDLTADALDKNPSLEGIAPYVSDSGEGRWTVAEALELDVSAPVITLSLLERLRSREENSFGDKLLAAMRNEFGGHAIKSD</sequence>
<dbReference type="InterPro" id="IPR013328">
    <property type="entry name" value="6PGD_dom2"/>
</dbReference>
<evidence type="ECO:0000256" key="2">
    <source>
        <dbReference type="ARBA" id="ARBA00008419"/>
    </source>
</evidence>
<gene>
    <name evidence="6" type="primary">gnd</name>
    <name evidence="6" type="ORF">EVC62_08175</name>
</gene>
<dbReference type="InterPro" id="IPR002204">
    <property type="entry name" value="3-OH-isobutyrate_DH-rel_CS"/>
</dbReference>